<feature type="compositionally biased region" description="Basic and acidic residues" evidence="1">
    <location>
        <begin position="2650"/>
        <end position="2659"/>
    </location>
</feature>
<feature type="region of interest" description="Disordered" evidence="1">
    <location>
        <begin position="704"/>
        <end position="724"/>
    </location>
</feature>
<feature type="region of interest" description="Disordered" evidence="1">
    <location>
        <begin position="2353"/>
        <end position="2373"/>
    </location>
</feature>
<feature type="region of interest" description="Disordered" evidence="1">
    <location>
        <begin position="2403"/>
        <end position="2462"/>
    </location>
</feature>
<feature type="compositionally biased region" description="Basic and acidic residues" evidence="1">
    <location>
        <begin position="1890"/>
        <end position="1905"/>
    </location>
</feature>
<feature type="compositionally biased region" description="Low complexity" evidence="1">
    <location>
        <begin position="2922"/>
        <end position="2932"/>
    </location>
</feature>
<feature type="region of interest" description="Disordered" evidence="1">
    <location>
        <begin position="1292"/>
        <end position="1318"/>
    </location>
</feature>
<feature type="region of interest" description="Disordered" evidence="1">
    <location>
        <begin position="535"/>
        <end position="565"/>
    </location>
</feature>
<feature type="compositionally biased region" description="Basic and acidic residues" evidence="1">
    <location>
        <begin position="2941"/>
        <end position="2951"/>
    </location>
</feature>
<feature type="region of interest" description="Disordered" evidence="1">
    <location>
        <begin position="2029"/>
        <end position="2057"/>
    </location>
</feature>
<dbReference type="EMBL" id="UYSL01019851">
    <property type="protein sequence ID" value="VDL70619.1"/>
    <property type="molecule type" value="Genomic_DNA"/>
</dbReference>
<feature type="compositionally biased region" description="Polar residues" evidence="1">
    <location>
        <begin position="2299"/>
        <end position="2313"/>
    </location>
</feature>
<feature type="region of interest" description="Disordered" evidence="1">
    <location>
        <begin position="1974"/>
        <end position="2000"/>
    </location>
</feature>
<feature type="region of interest" description="Disordered" evidence="1">
    <location>
        <begin position="903"/>
        <end position="923"/>
    </location>
</feature>
<feature type="compositionally biased region" description="Basic and acidic residues" evidence="1">
    <location>
        <begin position="1917"/>
        <end position="1930"/>
    </location>
</feature>
<feature type="compositionally biased region" description="Polar residues" evidence="1">
    <location>
        <begin position="1794"/>
        <end position="1805"/>
    </location>
</feature>
<feature type="region of interest" description="Disordered" evidence="1">
    <location>
        <begin position="2076"/>
        <end position="2123"/>
    </location>
</feature>
<feature type="region of interest" description="Disordered" evidence="1">
    <location>
        <begin position="854"/>
        <end position="884"/>
    </location>
</feature>
<evidence type="ECO:0000313" key="4">
    <source>
        <dbReference type="WBParaSite" id="NBR_0000702901-mRNA-1"/>
    </source>
</evidence>
<feature type="region of interest" description="Disordered" evidence="1">
    <location>
        <begin position="1640"/>
        <end position="1664"/>
    </location>
</feature>
<dbReference type="OMA" id="YLNAYEL"/>
<organism evidence="4">
    <name type="scientific">Nippostrongylus brasiliensis</name>
    <name type="common">Rat hookworm</name>
    <dbReference type="NCBI Taxonomy" id="27835"/>
    <lineage>
        <taxon>Eukaryota</taxon>
        <taxon>Metazoa</taxon>
        <taxon>Ecdysozoa</taxon>
        <taxon>Nematoda</taxon>
        <taxon>Chromadorea</taxon>
        <taxon>Rhabditida</taxon>
        <taxon>Rhabditina</taxon>
        <taxon>Rhabditomorpha</taxon>
        <taxon>Strongyloidea</taxon>
        <taxon>Heligmosomidae</taxon>
        <taxon>Nippostrongylus</taxon>
    </lineage>
</organism>
<accession>A0A0N4XW09</accession>
<feature type="compositionally biased region" description="Basic and acidic residues" evidence="1">
    <location>
        <begin position="1440"/>
        <end position="1457"/>
    </location>
</feature>
<feature type="region of interest" description="Disordered" evidence="1">
    <location>
        <begin position="959"/>
        <end position="984"/>
    </location>
</feature>
<feature type="compositionally biased region" description="Basic and acidic residues" evidence="1">
    <location>
        <begin position="2554"/>
        <end position="2563"/>
    </location>
</feature>
<feature type="region of interest" description="Disordered" evidence="1">
    <location>
        <begin position="2641"/>
        <end position="2665"/>
    </location>
</feature>
<feature type="region of interest" description="Disordered" evidence="1">
    <location>
        <begin position="1780"/>
        <end position="1843"/>
    </location>
</feature>
<dbReference type="WBParaSite" id="NBR_0000702901-mRNA-1">
    <property type="protein sequence ID" value="NBR_0000702901-mRNA-1"/>
    <property type="gene ID" value="NBR_0000702901"/>
</dbReference>
<sequence length="3124" mass="340517">MEAYGRVEKGIQPPASDVENAYWEAQLRTTVGGESYASSFLSSQVSDEQRRSHETSGQKAVTLAEFPTSAANYSEEVIEERSQENPDESLSYRYSKESEAQEWETVEKKRHSAEKPSSTYERDGFAAEDFDQQTLPRVESPDNYFQGDHPQADDFVQQKVAEEEGEVKPDNEGISRMSAIDDMIIGSKFLPVETDRYEDEIPQSSVQTATTTLPPVQVTDEGAAVSADFPTRPTSPPMKGEGNLVEQSDTFVDLRHTHEEREPSETSSSTDDRDSNGDVGFIDEYERSTPLLGELTETEQCTPGSPQHLLLAPHHPMQVDQHEAEHPGAVDALTQEDNDFKHIQQIEQEVEIKQALTESHMATTEVSTIPDQLAREEHDYIAYVQRVAGESAVGQSQYIEKGSSYSEVTSDADTASDSDSEFVPEYERSTPLLQEHETDDSFIRLQQQCAASPSSPIHVSNSDNSALHENLPGAVTEPSSSSTQADAMHHLLMQEEFDNTEYIQRLSEQISPAQPTPVIVGMEVTRKKTIANNSFGAPQYADEGSDKSEATSGADQDIPSDVDAGVIPEYDRSSPLLEDHEIEEAISDLPRQVPARPPLPSQLSKDEETTTAVREGLSPAEQDDFDYIQRLVEEPSDMQEQQPVAQPSTATTEYGAMPDQLTQEELDSHIQRLAEELVFNAGFASVPSPAVVGMMAVRSEPIVGNSSQCDGEGSDEAEATLGKTPSYVDSVAGYDRPLLEKHEKEEFLANPSLSLDLGESSGATSFADQEIPSDLESPDATLEHEQSLKLTQEELDHIAFVQRIAGESSQLPVLPSEPRLSSVPALNTIQKPEVSDQLTQEELDHIAYIQRLAEESSQIPPQEPAPKSSTEQMLNPTHEATGSDQLTQEELDHIAFIQRLAEESSQLPVPPSEPTLSSVPAPNAIQKPVVPDQLTQEELDHIAYVQRLAEESSQPLALPAEHDPSISQPNPPGPIQKSDQLTQEELDHIAYIQRLAEESLSLHGTQRARDVTHLATDNTLSLAVEPPMPVPFSVDGDICPSGDHGSTYREESDESELTSGADAAPASDLDYTDDLSAPELPSPSLADGADEFEISSVDDARKKLSSAENFDSPNPSQPLVEETLREEPELMSDLGGSKEVQQVSEDDMHATVSGDTPSYKPQSMYQQHDFTWRNSLEKPNEDSYETSEVRPVEDVAGQTISPQPFKHEASEPSQINNLREEKEISGISSSGKPPSTDSYVNYEEDIFDATLHMQIVESKSLNGSRGEEAQSARSPWTIVSVTDHFGKHSADVDEASKAEAQRSTPLPRRPPFVRGFSTSTGMVHDVEKTDILSRSTSVNYSSNVGGIIPRQSSIVSLGNNSPTLKRAAEKKQLMESQRGSNVRVVYTDHSLRESQSSHPGDSSDAEDDILPGDPFEDNGADKSSIPWPEIGVTVNTSDSSDGKSLRRSLSEVGKDGMESPAAAENLRFSRSTNCVARSCSALHAYLNAYELCEQHSFTDSKDLLCNVDFLCRLNFAAHRLTEDIADEAGRELRIHFRAQNNPRARYFTDTSLPRHSTSTSSLDDDQNIGVGFTVEPAPKDVPPFGLFSFFTRKQSLVPERPRSSIPFVSLPSTSYAAEAQYSGKSSRKPSEDRNGDILNLLRRSSGGDSRASTESPRLPDSALEGLSQTELDHVIAVLNKSNRSASPLDSRRGSSVLQQLLPDIDNLSDTERRHIQNVVEKAEQRAPYVIRMPLTQQLTARTESIQSSGRVSSFNASEASFDDGYEHQIKCIDDAIRKVEQHEREKQREEAAALQSSEPQPSQEVTEAVEMKATTSKDISVAKSAAPEPLPEVSPTVSEQRKSSLGGFGSLLRRASGALFHATDLWSGEPAAEAKSPSSPSRPSELTAEELEHIRKVAELAEKEAGTGSLLLSPQPPEKKESTEPTAEELEHIRKVNEMAQEAMNIEKTKVDPMAVSGAQALTKEEIEHINRVSQMAGESEGISTAASSPKTEKRQDQAAASTSIFSVKGFSGFGFKAFKDVVNWPEETTKGSAVTEKAESKSTGVEVKKGAPTNREELTKEELDHINRIAQLAEEELPAQPQKPAEVTVGPSFGTIATEPADRAEQQAIQKPASSGSIIGGKSTTGFGFNALKGVMQKADVAKAVLQDIATVSKPKETTIRETRPPVADKPSELTQEELDHIKRIAQMAESEGAISTVVSKGPVPEQEDVGQISGAAKSAKRGGTAERDSELTQEEIEHINKIAQIAAQDEQMLPPLPQLPGGVPELTQEELDHINRIAMMAQEQESMLPPHPPTLESSLTTPQGHAPTVSQEAMAPTVSTDRGECHPSDMDIEITQDELDHIERINRMAMEDEERRSTEIRQPPTSASSIFGAKSFTGFGMKALKGVMQKAEGARTALEDLARPAEEHLGQDKEPKSSAEPSADRGQEEVRGRIPSDGASERVQARSKTDSKESIFSKLSTTPLTGLGQRAFKDVMQKADEARNALGEAATGVMHREAVKADDDHVSAQSSVEKTIIEEASRSGSISTSSSKHEVDDEAFSAGEELQEEAEDREHLEHLEQLAEPDAEQLATPPAPADQFEAPPAPPAPRTPGTMEQPRSEAPLTSFFGSKSFAGFGLKSLTKAMNEVANKAEVASAALVSSIPRGKSSTEVERSTKQDTAPQDVQLTEEELDHIARINQLAMASDTAPTPIIPSQTKLTEEELDHIDRVARMAMGDAAVVPGSGAVDHTSIPPPLPPPPSTMGGLTQEELDHINKIARMAGEEQVSPSPLTQKDALEVTRTGHEPDIASRPPMIPRKQETSSIFGAKSFTGFGLSALKGAMKKVEETKAALEDLTATKPPTQTSRDDLVAQEVSAPREKSPPPQDIRRHSSLDLTQEELDHINRIAQLAEGEQVPSAPVYPDEFDLAMKTDEMDRQEQLSSAYSSPEAPEALEDDYDDNYRDEARDEAEGFGSPVDSNDSRAGTRFRRRSSGFDIRSIPEIVTIPKPSLSQWYEEQLSFMKESIADEEGGYLYEEAVETSIDVEQQRLPSEKEDGCAIGTDEQLYPRAAAAGADIVDAPIDDNFIPAEAVGGMLDSSQGGRFRLSGIGKFASGALGKINESYLFWTASTVVVLAEKLNFLF</sequence>
<feature type="compositionally biased region" description="Basic and acidic residues" evidence="1">
    <location>
        <begin position="252"/>
        <end position="276"/>
    </location>
</feature>
<keyword evidence="3" id="KW-1185">Reference proteome</keyword>
<protein>
    <submittedName>
        <fullName evidence="4">Protein transport protein sec16</fullName>
    </submittedName>
</protein>
<feature type="region of interest" description="Disordered" evidence="1">
    <location>
        <begin position="199"/>
        <end position="311"/>
    </location>
</feature>
<feature type="region of interest" description="Disordered" evidence="1">
    <location>
        <begin position="586"/>
        <end position="608"/>
    </location>
</feature>
<proteinExistence type="predicted"/>
<feature type="compositionally biased region" description="Polar residues" evidence="1">
    <location>
        <begin position="1646"/>
        <end position="1655"/>
    </location>
</feature>
<feature type="compositionally biased region" description="Acidic residues" evidence="1">
    <location>
        <begin position="1403"/>
        <end position="1418"/>
    </location>
</feature>
<feature type="region of interest" description="Disordered" evidence="1">
    <location>
        <begin position="42"/>
        <end position="150"/>
    </location>
</feature>
<feature type="region of interest" description="Disordered" evidence="1">
    <location>
        <begin position="1390"/>
        <end position="1460"/>
    </location>
</feature>
<dbReference type="STRING" id="27835.A0A0N4XW09"/>
<name>A0A0N4XW09_NIPBR</name>
<evidence type="ECO:0000256" key="1">
    <source>
        <dbReference type="SAM" id="MobiDB-lite"/>
    </source>
</evidence>
<reference evidence="2 3" key="2">
    <citation type="submission" date="2018-11" db="EMBL/GenBank/DDBJ databases">
        <authorList>
            <consortium name="Pathogen Informatics"/>
        </authorList>
    </citation>
    <scope>NUCLEOTIDE SEQUENCE [LARGE SCALE GENOMIC DNA]</scope>
</reference>
<feature type="region of interest" description="Disordered" evidence="1">
    <location>
        <begin position="2500"/>
        <end position="2608"/>
    </location>
</feature>
<feature type="compositionally biased region" description="Basic and acidic residues" evidence="1">
    <location>
        <begin position="2037"/>
        <end position="2057"/>
    </location>
</feature>
<dbReference type="Proteomes" id="UP000271162">
    <property type="component" value="Unassembled WGS sequence"/>
</dbReference>
<feature type="region of interest" description="Disordered" evidence="1">
    <location>
        <begin position="2201"/>
        <end position="2233"/>
    </location>
</feature>
<feature type="compositionally biased region" description="Polar residues" evidence="1">
    <location>
        <begin position="202"/>
        <end position="214"/>
    </location>
</feature>
<feature type="region of interest" description="Disordered" evidence="1">
    <location>
        <begin position="2299"/>
        <end position="2330"/>
    </location>
</feature>
<reference evidence="4" key="1">
    <citation type="submission" date="2016-04" db="UniProtKB">
        <authorList>
            <consortium name="WormBaseParasite"/>
        </authorList>
    </citation>
    <scope>IDENTIFICATION</scope>
</reference>
<feature type="region of interest" description="Disordered" evidence="1">
    <location>
        <begin position="1868"/>
        <end position="1930"/>
    </location>
</feature>
<feature type="region of interest" description="Disordered" evidence="1">
    <location>
        <begin position="2916"/>
        <end position="2967"/>
    </location>
</feature>
<feature type="compositionally biased region" description="Polar residues" evidence="1">
    <location>
        <begin position="1153"/>
        <end position="1174"/>
    </location>
</feature>
<feature type="compositionally biased region" description="Basic and acidic residues" evidence="1">
    <location>
        <begin position="1175"/>
        <end position="1192"/>
    </location>
</feature>
<evidence type="ECO:0000313" key="2">
    <source>
        <dbReference type="EMBL" id="VDL70619.1"/>
    </source>
</evidence>
<gene>
    <name evidence="2" type="ORF">NBR_LOCUS7030</name>
</gene>
<feature type="region of interest" description="Disordered" evidence="1">
    <location>
        <begin position="1032"/>
        <end position="1192"/>
    </location>
</feature>
<evidence type="ECO:0000313" key="3">
    <source>
        <dbReference type="Proteomes" id="UP000271162"/>
    </source>
</evidence>
<feature type="compositionally biased region" description="Polar residues" evidence="1">
    <location>
        <begin position="867"/>
        <end position="884"/>
    </location>
</feature>
<feature type="compositionally biased region" description="Basic and acidic residues" evidence="1">
    <location>
        <begin position="2858"/>
        <end position="2874"/>
    </location>
</feature>
<feature type="region of interest" description="Disordered" evidence="1">
    <location>
        <begin position="403"/>
        <end position="422"/>
    </location>
</feature>
<feature type="compositionally biased region" description="Basic and acidic residues" evidence="1">
    <location>
        <begin position="2403"/>
        <end position="2457"/>
    </location>
</feature>
<feature type="compositionally biased region" description="Basic and acidic residues" evidence="1">
    <location>
        <begin position="47"/>
        <end position="56"/>
    </location>
</feature>
<feature type="compositionally biased region" description="Basic and acidic residues" evidence="1">
    <location>
        <begin position="1780"/>
        <end position="1791"/>
    </location>
</feature>
<feature type="compositionally biased region" description="Low complexity" evidence="1">
    <location>
        <begin position="1868"/>
        <end position="1885"/>
    </location>
</feature>
<feature type="region of interest" description="Disordered" evidence="1">
    <location>
        <begin position="2834"/>
        <end position="2881"/>
    </location>
</feature>